<dbReference type="PROSITE" id="PS00211">
    <property type="entry name" value="ABC_TRANSPORTER_1"/>
    <property type="match status" value="1"/>
</dbReference>
<protein>
    <submittedName>
        <fullName evidence="5">Taurine ABC transporter ATP binding subunit</fullName>
    </submittedName>
</protein>
<reference evidence="5 6" key="1">
    <citation type="submission" date="2024-05" db="EMBL/GenBank/DDBJ databases">
        <authorList>
            <person name="Duchaud E."/>
        </authorList>
    </citation>
    <scope>NUCLEOTIDE SEQUENCE [LARGE SCALE GENOMIC DNA]</scope>
    <source>
        <strain evidence="5">Ena-SAMPLE-TAB-13-05-2024-13:56:06:370-140305</strain>
    </source>
</reference>
<evidence type="ECO:0000313" key="6">
    <source>
        <dbReference type="Proteomes" id="UP001497602"/>
    </source>
</evidence>
<accession>A0ABM9PMX3</accession>
<evidence type="ECO:0000313" key="5">
    <source>
        <dbReference type="EMBL" id="CAL2107056.1"/>
    </source>
</evidence>
<dbReference type="SUPFAM" id="SSF52540">
    <property type="entry name" value="P-loop containing nucleoside triphosphate hydrolases"/>
    <property type="match status" value="1"/>
</dbReference>
<organism evidence="5 6">
    <name type="scientific">Tenacibaculum vairaonense</name>
    <dbReference type="NCBI Taxonomy" id="3137860"/>
    <lineage>
        <taxon>Bacteria</taxon>
        <taxon>Pseudomonadati</taxon>
        <taxon>Bacteroidota</taxon>
        <taxon>Flavobacteriia</taxon>
        <taxon>Flavobacteriales</taxon>
        <taxon>Flavobacteriaceae</taxon>
        <taxon>Tenacibaculum</taxon>
    </lineage>
</organism>
<feature type="domain" description="ABC transporter" evidence="4">
    <location>
        <begin position="14"/>
        <end position="248"/>
    </location>
</feature>
<evidence type="ECO:0000256" key="3">
    <source>
        <dbReference type="ARBA" id="ARBA00022840"/>
    </source>
</evidence>
<dbReference type="SMART" id="SM00382">
    <property type="entry name" value="AAA"/>
    <property type="match status" value="1"/>
</dbReference>
<evidence type="ECO:0000256" key="1">
    <source>
        <dbReference type="ARBA" id="ARBA00022448"/>
    </source>
</evidence>
<proteinExistence type="predicted"/>
<comment type="caution">
    <text evidence="5">The sequence shown here is derived from an EMBL/GenBank/DDBJ whole genome shotgun (WGS) entry which is preliminary data.</text>
</comment>
<dbReference type="Gene3D" id="3.40.50.300">
    <property type="entry name" value="P-loop containing nucleotide triphosphate hydrolases"/>
    <property type="match status" value="1"/>
</dbReference>
<dbReference type="PROSITE" id="PS50893">
    <property type="entry name" value="ABC_TRANSPORTER_2"/>
    <property type="match status" value="1"/>
</dbReference>
<gene>
    <name evidence="5" type="primary">tauB</name>
    <name evidence="5" type="ORF">T190115A13A_20336</name>
</gene>
<dbReference type="CDD" id="cd03293">
    <property type="entry name" value="ABC_NrtD_SsuB_transporters"/>
    <property type="match status" value="1"/>
</dbReference>
<dbReference type="InterPro" id="IPR027417">
    <property type="entry name" value="P-loop_NTPase"/>
</dbReference>
<dbReference type="RefSeq" id="WP_348705158.1">
    <property type="nucleotide sequence ID" value="NZ_CAXIYA010000033.1"/>
</dbReference>
<keyword evidence="1" id="KW-0813">Transport</keyword>
<dbReference type="Proteomes" id="UP001497602">
    <property type="component" value="Unassembled WGS sequence"/>
</dbReference>
<dbReference type="EMBL" id="CAXJRC010000022">
    <property type="protein sequence ID" value="CAL2107056.1"/>
    <property type="molecule type" value="Genomic_DNA"/>
</dbReference>
<name>A0ABM9PMX3_9FLAO</name>
<dbReference type="InterPro" id="IPR050166">
    <property type="entry name" value="ABC_transporter_ATP-bind"/>
</dbReference>
<keyword evidence="3" id="KW-0067">ATP-binding</keyword>
<dbReference type="Pfam" id="PF00005">
    <property type="entry name" value="ABC_tran"/>
    <property type="match status" value="1"/>
</dbReference>
<keyword evidence="6" id="KW-1185">Reference proteome</keyword>
<keyword evidence="2" id="KW-0547">Nucleotide-binding</keyword>
<evidence type="ECO:0000259" key="4">
    <source>
        <dbReference type="PROSITE" id="PS50893"/>
    </source>
</evidence>
<dbReference type="InterPro" id="IPR003593">
    <property type="entry name" value="AAA+_ATPase"/>
</dbReference>
<dbReference type="PANTHER" id="PTHR42788:SF13">
    <property type="entry name" value="ALIPHATIC SULFONATES IMPORT ATP-BINDING PROTEIN SSUB"/>
    <property type="match status" value="1"/>
</dbReference>
<dbReference type="PANTHER" id="PTHR42788">
    <property type="entry name" value="TAURINE IMPORT ATP-BINDING PROTEIN-RELATED"/>
    <property type="match status" value="1"/>
</dbReference>
<dbReference type="InterPro" id="IPR003439">
    <property type="entry name" value="ABC_transporter-like_ATP-bd"/>
</dbReference>
<sequence>MALDFTDTQSPNIIELRNIHQSYNNGKTQIIENLDLLIEDKPMQGQFAVILGMSGCGKSTVLRYIAGLQDPTSGTVLVKGQPVSKTNRVSMVFQQYSSLPWMSVLDNVGLGLRFQGISKKERDERAMEMIQLVGLDGHEKKYAQYPNLSGGQLQRVAIARSLMSNPEILLMDEPFGALDVKTRLQMQDLLIGIWEKFSPTILFVTHDIQEAVYLADDIYIMKHAPSNFVKHINVDLPFNRTRETKRLAHFDELVHHVEDAMMQIDAGV</sequence>
<dbReference type="InterPro" id="IPR017871">
    <property type="entry name" value="ABC_transporter-like_CS"/>
</dbReference>
<evidence type="ECO:0000256" key="2">
    <source>
        <dbReference type="ARBA" id="ARBA00022741"/>
    </source>
</evidence>